<evidence type="ECO:0000256" key="1">
    <source>
        <dbReference type="SAM" id="MobiDB-lite"/>
    </source>
</evidence>
<name>A0A101SKD8_9ACTN</name>
<evidence type="ECO:0000313" key="2">
    <source>
        <dbReference type="EMBL" id="KUN75531.1"/>
    </source>
</evidence>
<dbReference type="EMBL" id="LMWW01000077">
    <property type="protein sequence ID" value="KUN75531.1"/>
    <property type="molecule type" value="Genomic_DNA"/>
</dbReference>
<reference evidence="2 3" key="1">
    <citation type="submission" date="2015-10" db="EMBL/GenBank/DDBJ databases">
        <title>Draft genome sequence of Streptomyces griseoruber DSM 40281, type strain for the species Streptomyces griseoruber.</title>
        <authorList>
            <person name="Ruckert C."/>
            <person name="Winkler A."/>
            <person name="Kalinowski J."/>
            <person name="Kampfer P."/>
            <person name="Glaeser S."/>
        </authorList>
    </citation>
    <scope>NUCLEOTIDE SEQUENCE [LARGE SCALE GENOMIC DNA]</scope>
    <source>
        <strain evidence="2 3">DSM 40281</strain>
    </source>
</reference>
<protein>
    <submittedName>
        <fullName evidence="2">Uncharacterized protein</fullName>
    </submittedName>
</protein>
<organism evidence="2 3">
    <name type="scientific">Streptomyces griseoruber</name>
    <dbReference type="NCBI Taxonomy" id="1943"/>
    <lineage>
        <taxon>Bacteria</taxon>
        <taxon>Bacillati</taxon>
        <taxon>Actinomycetota</taxon>
        <taxon>Actinomycetes</taxon>
        <taxon>Kitasatosporales</taxon>
        <taxon>Streptomycetaceae</taxon>
        <taxon>Streptomyces</taxon>
    </lineage>
</organism>
<dbReference type="Proteomes" id="UP000052982">
    <property type="component" value="Unassembled WGS sequence"/>
</dbReference>
<accession>A0A101SKD8</accession>
<comment type="caution">
    <text evidence="2">The sequence shown here is derived from an EMBL/GenBank/DDBJ whole genome shotgun (WGS) entry which is preliminary data.</text>
</comment>
<proteinExistence type="predicted"/>
<feature type="region of interest" description="Disordered" evidence="1">
    <location>
        <begin position="1"/>
        <end position="37"/>
    </location>
</feature>
<gene>
    <name evidence="2" type="ORF">AQJ64_41965</name>
</gene>
<dbReference type="AlphaFoldDB" id="A0A101SKD8"/>
<keyword evidence="3" id="KW-1185">Reference proteome</keyword>
<evidence type="ECO:0000313" key="3">
    <source>
        <dbReference type="Proteomes" id="UP000052982"/>
    </source>
</evidence>
<sequence>MHRPAELDGAPQRRPQSSKRQALRSVTAGSTSCTARNGYLLPRPALYRADMSTQAFNGAYLQPLFQTIEQARGEGAYRQLPVPHPASSLAADDAPLGPYAIAHLVRNAGHRGEPDSDSPL</sequence>